<evidence type="ECO:0000313" key="5">
    <source>
        <dbReference type="Proteomes" id="UP000582974"/>
    </source>
</evidence>
<dbReference type="Proteomes" id="UP000582974">
    <property type="component" value="Unassembled WGS sequence"/>
</dbReference>
<dbReference type="PROSITE" id="PS00092">
    <property type="entry name" value="N6_MTASE"/>
    <property type="match status" value="1"/>
</dbReference>
<dbReference type="Gene3D" id="3.40.50.150">
    <property type="entry name" value="Vaccinia Virus protein VP39"/>
    <property type="match status" value="1"/>
</dbReference>
<sequence length="642" mass="69389">MSDESLVSAAEVARLAAVGRAAVSNWRRRHPDFPQPVDSSEANPRFKRGEVEQWLREQGKLSAPGPVESVWRALEVGRGDAEMSQLVAHVIAYLHGSGTASELGERVRGLLDEVPDDERAELAEELFHRYFERSHRADVVTAPELAALMIELAGTPESVLDPACGGGALLREAAARGARDLAGQELSEPLTCLARARVEAAAEPEATVRVTAGDSLRADAFGGLRADAVVCDPPFGYRDWGYEDLGVDPRWEYGFPVKNEPELAWLQHCLFHARSGGTVVMLAPAGVASRRSGKVIRQAMVRRGVVRAVIALPPGSLRHTGIPVHLWVLRAPEGESAEPILLVDAGDEKPSRRGSVDWSALRAAVLQPWQDFSATGEVETIPGRQATVDPIGFLDEDVDLTPARHLPAPVTEVDAASLDSARKRLDAAVERLPGQLPRVRDSGAAWTRPSATIGELVRAGAVLFRQQTGRVEMTDEPGAGGRLVLTGRDLATGTEPSMRADEEHTGDLMELRAGDVVVPTLVAGDGRPTAEVVTETGLLLGPNVQLLRVDPERVDADFLAGHLRAARAARSGGVTASGVHRLDVRRVEVPVLEIDEQRRLGERFRALRAFERELRFAADRGVDLARRYTDGLAEGVIEPDQQ</sequence>
<dbReference type="CDD" id="cd02440">
    <property type="entry name" value="AdoMet_MTases"/>
    <property type="match status" value="1"/>
</dbReference>
<evidence type="ECO:0000256" key="1">
    <source>
        <dbReference type="ARBA" id="ARBA00022747"/>
    </source>
</evidence>
<dbReference type="RefSeq" id="WP_180892913.1">
    <property type="nucleotide sequence ID" value="NZ_JACCKD010000003.1"/>
</dbReference>
<evidence type="ECO:0000256" key="2">
    <source>
        <dbReference type="ARBA" id="ARBA00023125"/>
    </source>
</evidence>
<keyword evidence="4" id="KW-0489">Methyltransferase</keyword>
<comment type="caution">
    <text evidence="4">The sequence shown here is derived from an EMBL/GenBank/DDBJ whole genome shotgun (WGS) entry which is preliminary data.</text>
</comment>
<keyword evidence="2" id="KW-0238">DNA-binding</keyword>
<keyword evidence="1" id="KW-0680">Restriction system</keyword>
<proteinExistence type="predicted"/>
<dbReference type="InterPro" id="IPR003356">
    <property type="entry name" value="DNA_methylase_A-5"/>
</dbReference>
<evidence type="ECO:0000313" key="4">
    <source>
        <dbReference type="EMBL" id="MBA0126129.1"/>
    </source>
</evidence>
<evidence type="ECO:0000259" key="3">
    <source>
        <dbReference type="Pfam" id="PF02384"/>
    </source>
</evidence>
<dbReference type="AlphaFoldDB" id="A0A838AA99"/>
<reference evidence="4 5" key="1">
    <citation type="submission" date="2020-07" db="EMBL/GenBank/DDBJ databases">
        <title>Genome of Haloechinothrix sp.</title>
        <authorList>
            <person name="Tang S.-K."/>
            <person name="Yang L."/>
            <person name="Zhu W.-Y."/>
        </authorList>
    </citation>
    <scope>NUCLEOTIDE SEQUENCE [LARGE SCALE GENOMIC DNA]</scope>
    <source>
        <strain evidence="4 5">YIM 98757</strain>
    </source>
</reference>
<dbReference type="GO" id="GO:0009307">
    <property type="term" value="P:DNA restriction-modification system"/>
    <property type="evidence" value="ECO:0007669"/>
    <property type="project" value="UniProtKB-KW"/>
</dbReference>
<dbReference type="InterPro" id="IPR044946">
    <property type="entry name" value="Restrct_endonuc_typeI_TRD_sf"/>
</dbReference>
<keyword evidence="5" id="KW-1185">Reference proteome</keyword>
<organism evidence="4 5">
    <name type="scientific">Haloechinothrix aidingensis</name>
    <dbReference type="NCBI Taxonomy" id="2752311"/>
    <lineage>
        <taxon>Bacteria</taxon>
        <taxon>Bacillati</taxon>
        <taxon>Actinomycetota</taxon>
        <taxon>Actinomycetes</taxon>
        <taxon>Pseudonocardiales</taxon>
        <taxon>Pseudonocardiaceae</taxon>
        <taxon>Haloechinothrix</taxon>
    </lineage>
</organism>
<dbReference type="Gene3D" id="3.90.220.20">
    <property type="entry name" value="DNA methylase specificity domains"/>
    <property type="match status" value="1"/>
</dbReference>
<dbReference type="EMBL" id="JACCKD010000003">
    <property type="protein sequence ID" value="MBA0126129.1"/>
    <property type="molecule type" value="Genomic_DNA"/>
</dbReference>
<dbReference type="Pfam" id="PF02384">
    <property type="entry name" value="N6_Mtase"/>
    <property type="match status" value="1"/>
</dbReference>
<dbReference type="SUPFAM" id="SSF53335">
    <property type="entry name" value="S-adenosyl-L-methionine-dependent methyltransferases"/>
    <property type="match status" value="1"/>
</dbReference>
<keyword evidence="4" id="KW-0808">Transferase</keyword>
<feature type="domain" description="DNA methylase adenine-specific" evidence="3">
    <location>
        <begin position="137"/>
        <end position="352"/>
    </location>
</feature>
<name>A0A838AA99_9PSEU</name>
<accession>A0A838AA99</accession>
<dbReference type="PRINTS" id="PR00507">
    <property type="entry name" value="N12N6MTFRASE"/>
</dbReference>
<dbReference type="GO" id="GO:0032259">
    <property type="term" value="P:methylation"/>
    <property type="evidence" value="ECO:0007669"/>
    <property type="project" value="UniProtKB-KW"/>
</dbReference>
<gene>
    <name evidence="4" type="ORF">H0B56_11310</name>
</gene>
<dbReference type="InterPro" id="IPR002052">
    <property type="entry name" value="DNA_methylase_N6_adenine_CS"/>
</dbReference>
<dbReference type="GO" id="GO:0008170">
    <property type="term" value="F:N-methyltransferase activity"/>
    <property type="evidence" value="ECO:0007669"/>
    <property type="project" value="InterPro"/>
</dbReference>
<dbReference type="PANTHER" id="PTHR42998">
    <property type="entry name" value="TYPE I RESTRICTION ENZYME HINDVIIP M PROTEIN-RELATED"/>
    <property type="match status" value="1"/>
</dbReference>
<protein>
    <submittedName>
        <fullName evidence="4">N-6 DNA methylase</fullName>
    </submittedName>
</protein>
<dbReference type="InterPro" id="IPR029063">
    <property type="entry name" value="SAM-dependent_MTases_sf"/>
</dbReference>
<dbReference type="PANTHER" id="PTHR42998:SF1">
    <property type="entry name" value="TYPE I RESTRICTION ENZYME HINDI METHYLASE SUBUNIT"/>
    <property type="match status" value="1"/>
</dbReference>
<dbReference type="InterPro" id="IPR052916">
    <property type="entry name" value="Type-I_RE_MTase_Subunit"/>
</dbReference>
<dbReference type="GO" id="GO:0003677">
    <property type="term" value="F:DNA binding"/>
    <property type="evidence" value="ECO:0007669"/>
    <property type="project" value="UniProtKB-KW"/>
</dbReference>